<evidence type="ECO:0000256" key="6">
    <source>
        <dbReference type="ARBA" id="ARBA00023315"/>
    </source>
</evidence>
<dbReference type="GO" id="GO:0005886">
    <property type="term" value="C:plasma membrane"/>
    <property type="evidence" value="ECO:0007669"/>
    <property type="project" value="UniProtKB-SubCell"/>
</dbReference>
<keyword evidence="5" id="KW-0472">Membrane</keyword>
<keyword evidence="8" id="KW-1185">Reference proteome</keyword>
<evidence type="ECO:0000256" key="1">
    <source>
        <dbReference type="ARBA" id="ARBA00004533"/>
    </source>
</evidence>
<evidence type="ECO:0000256" key="4">
    <source>
        <dbReference type="ARBA" id="ARBA00022679"/>
    </source>
</evidence>
<keyword evidence="6 7" id="KW-0012">Acyltransferase</keyword>
<sequence length="322" mass="37153">MSHLTRFGHYLVCVIVRWLIILAQAVPLQVGNALARALAWLFTRVLRVRYQVADDNLRHAFPSLSPEARRDLIERMWHHLFLMVMEVAHTPRVLHEENWRRFVDLKNVRELVKRLLEDRPVILVTGHFGNFEFGGYMLGLLGFPTHTVARTLDNPFLDRFVNAFRSARGQHIIPRVGGAEQIEAVLQAGGTMAFLADQSAGRKGCFVQFFGRPASTYKAIGLLSLQYDAPIAVVYVKRLGQPMRFEMGVKAILDPREVTVRDPVTFITQWYTTQLEEIIRESPEQYWWIHRRWKEQPRVKRCAAPEDVTENEVDGELARNVA</sequence>
<dbReference type="GO" id="GO:0016746">
    <property type="term" value="F:acyltransferase activity"/>
    <property type="evidence" value="ECO:0007669"/>
    <property type="project" value="UniProtKB-KW"/>
</dbReference>
<keyword evidence="2" id="KW-1003">Cell membrane</keyword>
<dbReference type="RefSeq" id="WP_095416073.1">
    <property type="nucleotide sequence ID" value="NZ_CP018477.1"/>
</dbReference>
<evidence type="ECO:0000313" key="7">
    <source>
        <dbReference type="EMBL" id="ASV76244.1"/>
    </source>
</evidence>
<dbReference type="PIRSF" id="PIRSF026649">
    <property type="entry name" value="MsbB"/>
    <property type="match status" value="1"/>
</dbReference>
<organism evidence="7 8">
    <name type="scientific">Thermogutta terrifontis</name>
    <dbReference type="NCBI Taxonomy" id="1331910"/>
    <lineage>
        <taxon>Bacteria</taxon>
        <taxon>Pseudomonadati</taxon>
        <taxon>Planctomycetota</taxon>
        <taxon>Planctomycetia</taxon>
        <taxon>Pirellulales</taxon>
        <taxon>Thermoguttaceae</taxon>
        <taxon>Thermogutta</taxon>
    </lineage>
</organism>
<evidence type="ECO:0000256" key="5">
    <source>
        <dbReference type="ARBA" id="ARBA00023136"/>
    </source>
</evidence>
<keyword evidence="4 7" id="KW-0808">Transferase</keyword>
<dbReference type="Pfam" id="PF03279">
    <property type="entry name" value="Lip_A_acyltrans"/>
    <property type="match status" value="1"/>
</dbReference>
<comment type="subcellular location">
    <subcellularLocation>
        <location evidence="1">Cell inner membrane</location>
    </subcellularLocation>
</comment>
<evidence type="ECO:0000313" key="8">
    <source>
        <dbReference type="Proteomes" id="UP000215086"/>
    </source>
</evidence>
<dbReference type="PANTHER" id="PTHR30606">
    <property type="entry name" value="LIPID A BIOSYNTHESIS LAUROYL ACYLTRANSFERASE"/>
    <property type="match status" value="1"/>
</dbReference>
<evidence type="ECO:0000256" key="3">
    <source>
        <dbReference type="ARBA" id="ARBA00022519"/>
    </source>
</evidence>
<dbReference type="GO" id="GO:0009247">
    <property type="term" value="P:glycolipid biosynthetic process"/>
    <property type="evidence" value="ECO:0007669"/>
    <property type="project" value="UniProtKB-ARBA"/>
</dbReference>
<gene>
    <name evidence="7" type="ORF">THTE_3643</name>
</gene>
<dbReference type="OrthoDB" id="9801955at2"/>
<dbReference type="CDD" id="cd07984">
    <property type="entry name" value="LPLAT_LABLAT-like"/>
    <property type="match status" value="1"/>
</dbReference>
<dbReference type="PANTHER" id="PTHR30606:SF10">
    <property type="entry name" value="PHOSPHATIDYLINOSITOL MANNOSIDE ACYLTRANSFERASE"/>
    <property type="match status" value="1"/>
</dbReference>
<name>A0A286RJX5_9BACT</name>
<dbReference type="KEGG" id="ttf:THTE_3643"/>
<keyword evidence="3" id="KW-0997">Cell inner membrane</keyword>
<dbReference type="InterPro" id="IPR004960">
    <property type="entry name" value="LipA_acyltrans"/>
</dbReference>
<dbReference type="AlphaFoldDB" id="A0A286RJX5"/>
<dbReference type="EMBL" id="CP018477">
    <property type="protein sequence ID" value="ASV76244.1"/>
    <property type="molecule type" value="Genomic_DNA"/>
</dbReference>
<reference evidence="7 8" key="1">
    <citation type="journal article" name="Front. Microbiol.">
        <title>Sugar Metabolism of the First Thermophilic Planctomycete Thermogutta terrifontis: Comparative Genomic and Transcriptomic Approaches.</title>
        <authorList>
            <person name="Elcheninov A.G."/>
            <person name="Menzel P."/>
            <person name="Gudbergsdottir S.R."/>
            <person name="Slesarev A.I."/>
            <person name="Kadnikov V.V."/>
            <person name="Krogh A."/>
            <person name="Bonch-Osmolovskaya E.A."/>
            <person name="Peng X."/>
            <person name="Kublanov I.V."/>
        </authorList>
    </citation>
    <scope>NUCLEOTIDE SEQUENCE [LARGE SCALE GENOMIC DNA]</scope>
    <source>
        <strain evidence="7 8">R1</strain>
    </source>
</reference>
<protein>
    <submittedName>
        <fullName evidence="7">Lipid A biosynthesis lauroyl acyltransferase</fullName>
    </submittedName>
</protein>
<dbReference type="Proteomes" id="UP000215086">
    <property type="component" value="Chromosome"/>
</dbReference>
<accession>A0A286RJX5</accession>
<proteinExistence type="predicted"/>
<evidence type="ECO:0000256" key="2">
    <source>
        <dbReference type="ARBA" id="ARBA00022475"/>
    </source>
</evidence>